<evidence type="ECO:0000256" key="1">
    <source>
        <dbReference type="ARBA" id="ARBA00022729"/>
    </source>
</evidence>
<evidence type="ECO:0000256" key="3">
    <source>
        <dbReference type="SAM" id="SignalP"/>
    </source>
</evidence>
<evidence type="ECO:0000313" key="6">
    <source>
        <dbReference type="Proteomes" id="UP000198426"/>
    </source>
</evidence>
<dbReference type="OrthoDB" id="7210452at2"/>
<dbReference type="Proteomes" id="UP000198426">
    <property type="component" value="Unassembled WGS sequence"/>
</dbReference>
<protein>
    <submittedName>
        <fullName evidence="5">Poly(Beta-D-mannuronate) lyase</fullName>
    </submittedName>
</protein>
<keyword evidence="2 5" id="KW-0456">Lyase</keyword>
<proteinExistence type="predicted"/>
<dbReference type="Gene3D" id="1.50.10.100">
    <property type="entry name" value="Chondroitin AC/alginate lyase"/>
    <property type="match status" value="1"/>
</dbReference>
<dbReference type="RefSeq" id="WP_089235530.1">
    <property type="nucleotide sequence ID" value="NZ_FZOY01000017.1"/>
</dbReference>
<keyword evidence="1 3" id="KW-0732">Signal</keyword>
<dbReference type="GO" id="GO:0016829">
    <property type="term" value="F:lyase activity"/>
    <property type="evidence" value="ECO:0007669"/>
    <property type="project" value="UniProtKB-KW"/>
</dbReference>
<dbReference type="InterPro" id="IPR008929">
    <property type="entry name" value="Chondroitin_lyas"/>
</dbReference>
<dbReference type="Pfam" id="PF05426">
    <property type="entry name" value="Alginate_lyase"/>
    <property type="match status" value="1"/>
</dbReference>
<sequence>MTRHLAAILGLGIATFAGQAPAAAAETCRVQAEPVVSLGFASRYKADSESRSDIDPEGDAEVTAALKPVDDFIRDLSTEANQVVLRPDSVERADCLVAELRRWADAGALGDLQTFTAQISAGGRFAGISLAYLQVRNLASRPGDIAAVDLWLQEAAREELRFWAEDATPGAQKGNLRAWSSLGVISTGIATGDTELVGQAANVVEMLLCTAEPDGGLPQEMRRGKYALHYQLHAITPLVLSAALLQTRDIDLSGSCDAALQRIVDFAVSDLETGAKSEAYSGKRQSYFDGTETLRPHELAWADYYLAMFDNADLERLVAPMRPLKNSKLGGNQDIVREHLLPGLEDPTATEG</sequence>
<evidence type="ECO:0000259" key="4">
    <source>
        <dbReference type="Pfam" id="PF05426"/>
    </source>
</evidence>
<dbReference type="GO" id="GO:0042597">
    <property type="term" value="C:periplasmic space"/>
    <property type="evidence" value="ECO:0007669"/>
    <property type="project" value="InterPro"/>
</dbReference>
<accession>A0A239MC08</accession>
<feature type="signal peptide" evidence="3">
    <location>
        <begin position="1"/>
        <end position="22"/>
    </location>
</feature>
<evidence type="ECO:0000313" key="5">
    <source>
        <dbReference type="EMBL" id="SNT40537.1"/>
    </source>
</evidence>
<gene>
    <name evidence="5" type="ORF">SAMN05421757_1172</name>
</gene>
<feature type="chain" id="PRO_5012986527" evidence="3">
    <location>
        <begin position="23"/>
        <end position="352"/>
    </location>
</feature>
<dbReference type="EMBL" id="FZOY01000017">
    <property type="protein sequence ID" value="SNT40537.1"/>
    <property type="molecule type" value="Genomic_DNA"/>
</dbReference>
<name>A0A239MC08_9RHOB</name>
<keyword evidence="6" id="KW-1185">Reference proteome</keyword>
<dbReference type="SUPFAM" id="SSF48230">
    <property type="entry name" value="Chondroitin AC/alginate lyase"/>
    <property type="match status" value="1"/>
</dbReference>
<organism evidence="5 6">
    <name type="scientific">Tropicimonas sediminicola</name>
    <dbReference type="NCBI Taxonomy" id="1031541"/>
    <lineage>
        <taxon>Bacteria</taxon>
        <taxon>Pseudomonadati</taxon>
        <taxon>Pseudomonadota</taxon>
        <taxon>Alphaproteobacteria</taxon>
        <taxon>Rhodobacterales</taxon>
        <taxon>Roseobacteraceae</taxon>
        <taxon>Tropicimonas</taxon>
    </lineage>
</organism>
<dbReference type="InterPro" id="IPR008397">
    <property type="entry name" value="Alginate_lyase_dom"/>
</dbReference>
<feature type="domain" description="Alginate lyase" evidence="4">
    <location>
        <begin position="94"/>
        <end position="270"/>
    </location>
</feature>
<dbReference type="AlphaFoldDB" id="A0A239MC08"/>
<reference evidence="5 6" key="1">
    <citation type="submission" date="2017-06" db="EMBL/GenBank/DDBJ databases">
        <authorList>
            <person name="Kim H.J."/>
            <person name="Triplett B.A."/>
        </authorList>
    </citation>
    <scope>NUCLEOTIDE SEQUENCE [LARGE SCALE GENOMIC DNA]</scope>
    <source>
        <strain evidence="5 6">DSM 29339</strain>
    </source>
</reference>
<evidence type="ECO:0000256" key="2">
    <source>
        <dbReference type="ARBA" id="ARBA00023239"/>
    </source>
</evidence>